<keyword evidence="2" id="KW-1185">Reference proteome</keyword>
<organism evidence="1 2">
    <name type="scientific">Paenibacillus gallinarum</name>
    <dbReference type="NCBI Taxonomy" id="2762232"/>
    <lineage>
        <taxon>Bacteria</taxon>
        <taxon>Bacillati</taxon>
        <taxon>Bacillota</taxon>
        <taxon>Bacilli</taxon>
        <taxon>Bacillales</taxon>
        <taxon>Paenibacillaceae</taxon>
        <taxon>Paenibacillus</taxon>
    </lineage>
</organism>
<comment type="caution">
    <text evidence="1">The sequence shown here is derived from an EMBL/GenBank/DDBJ whole genome shotgun (WGS) entry which is preliminary data.</text>
</comment>
<dbReference type="RefSeq" id="WP_191804596.1">
    <property type="nucleotide sequence ID" value="NZ_JACSQL010000019.1"/>
</dbReference>
<dbReference type="Proteomes" id="UP000608071">
    <property type="component" value="Unassembled WGS sequence"/>
</dbReference>
<gene>
    <name evidence="1" type="ORF">H9647_23360</name>
</gene>
<name>A0ABR8T5Z3_9BACL</name>
<evidence type="ECO:0000313" key="2">
    <source>
        <dbReference type="Proteomes" id="UP000608071"/>
    </source>
</evidence>
<protein>
    <submittedName>
        <fullName evidence="1">Uncharacterized protein</fullName>
    </submittedName>
</protein>
<evidence type="ECO:0000313" key="1">
    <source>
        <dbReference type="EMBL" id="MBD7971010.1"/>
    </source>
</evidence>
<sequence>MKAYEVSFPVIFTPDDQITDYGAVGGGLTDNTDMFRLAVAAWKKQAMVKLSFLRVFGYLANGSGCSPHPD</sequence>
<dbReference type="EMBL" id="JACSQL010000019">
    <property type="protein sequence ID" value="MBD7971010.1"/>
    <property type="molecule type" value="Genomic_DNA"/>
</dbReference>
<accession>A0ABR8T5Z3</accession>
<reference evidence="1 2" key="1">
    <citation type="submission" date="2020-08" db="EMBL/GenBank/DDBJ databases">
        <title>A Genomic Blueprint of the Chicken Gut Microbiome.</title>
        <authorList>
            <person name="Gilroy R."/>
            <person name="Ravi A."/>
            <person name="Getino M."/>
            <person name="Pursley I."/>
            <person name="Horton D.L."/>
            <person name="Alikhan N.-F."/>
            <person name="Baker D."/>
            <person name="Gharbi K."/>
            <person name="Hall N."/>
            <person name="Watson M."/>
            <person name="Adriaenssens E.M."/>
            <person name="Foster-Nyarko E."/>
            <person name="Jarju S."/>
            <person name="Secka A."/>
            <person name="Antonio M."/>
            <person name="Oren A."/>
            <person name="Chaudhuri R."/>
            <person name="La Ragione R.M."/>
            <person name="Hildebrand F."/>
            <person name="Pallen M.J."/>
        </authorList>
    </citation>
    <scope>NUCLEOTIDE SEQUENCE [LARGE SCALE GENOMIC DNA]</scope>
    <source>
        <strain evidence="1 2">Sa2BVA9</strain>
    </source>
</reference>
<proteinExistence type="predicted"/>